<dbReference type="PRINTS" id="PR00081">
    <property type="entry name" value="GDHRDH"/>
</dbReference>
<dbReference type="Proteomes" id="UP000030661">
    <property type="component" value="Unassembled WGS sequence"/>
</dbReference>
<dbReference type="NCBIfam" id="NF009466">
    <property type="entry name" value="PRK12826.1-2"/>
    <property type="match status" value="1"/>
</dbReference>
<dbReference type="Pfam" id="PF13561">
    <property type="entry name" value="adh_short_C2"/>
    <property type="match status" value="1"/>
</dbReference>
<dbReference type="EMBL" id="DF820466">
    <property type="protein sequence ID" value="GAK57563.1"/>
    <property type="molecule type" value="Genomic_DNA"/>
</dbReference>
<name>A0A081BZ08_VECG1</name>
<evidence type="ECO:0000259" key="3">
    <source>
        <dbReference type="SMART" id="SM00822"/>
    </source>
</evidence>
<dbReference type="STRING" id="1499967.U27_04530"/>
<dbReference type="GO" id="GO:0030497">
    <property type="term" value="P:fatty acid elongation"/>
    <property type="evidence" value="ECO:0007669"/>
    <property type="project" value="TreeGrafter"/>
</dbReference>
<comment type="similarity">
    <text evidence="1">Belongs to the short-chain dehydrogenases/reductases (SDR) family.</text>
</comment>
<dbReference type="GO" id="GO:0016616">
    <property type="term" value="F:oxidoreductase activity, acting on the CH-OH group of donors, NAD or NADP as acceptor"/>
    <property type="evidence" value="ECO:0007669"/>
    <property type="project" value="TreeGrafter"/>
</dbReference>
<dbReference type="HOGENOM" id="CLU_010194_1_3_0"/>
<protein>
    <submittedName>
        <fullName evidence="4">3-oxoacyl-[acyl-carrier-protein] reductase</fullName>
    </submittedName>
</protein>
<evidence type="ECO:0000313" key="5">
    <source>
        <dbReference type="Proteomes" id="UP000030661"/>
    </source>
</evidence>
<feature type="domain" description="Ketoreductase" evidence="3">
    <location>
        <begin position="6"/>
        <end position="187"/>
    </location>
</feature>
<dbReference type="InterPro" id="IPR002347">
    <property type="entry name" value="SDR_fam"/>
</dbReference>
<organism evidence="4">
    <name type="scientific">Vecturithrix granuli</name>
    <dbReference type="NCBI Taxonomy" id="1499967"/>
    <lineage>
        <taxon>Bacteria</taxon>
        <taxon>Candidatus Moduliflexota</taxon>
        <taxon>Candidatus Vecturitrichia</taxon>
        <taxon>Candidatus Vecturitrichales</taxon>
        <taxon>Candidatus Vecturitrichaceae</taxon>
        <taxon>Candidatus Vecturithrix</taxon>
    </lineage>
</organism>
<proteinExistence type="inferred from homology"/>
<reference evidence="4" key="1">
    <citation type="journal article" date="2015" name="PeerJ">
        <title>First genomic representation of candidate bacterial phylum KSB3 points to enhanced environmental sensing as a trigger of wastewater bulking.</title>
        <authorList>
            <person name="Sekiguchi Y."/>
            <person name="Ohashi A."/>
            <person name="Parks D.H."/>
            <person name="Yamauchi T."/>
            <person name="Tyson G.W."/>
            <person name="Hugenholtz P."/>
        </authorList>
    </citation>
    <scope>NUCLEOTIDE SEQUENCE [LARGE SCALE GENOMIC DNA]</scope>
</reference>
<dbReference type="PANTHER" id="PTHR42760:SF40">
    <property type="entry name" value="3-OXOACYL-[ACYL-CARRIER-PROTEIN] REDUCTASE, CHLOROPLASTIC"/>
    <property type="match status" value="1"/>
</dbReference>
<dbReference type="PRINTS" id="PR00080">
    <property type="entry name" value="SDRFAMILY"/>
</dbReference>
<dbReference type="InterPro" id="IPR020904">
    <property type="entry name" value="Sc_DH/Rdtase_CS"/>
</dbReference>
<dbReference type="SUPFAM" id="SSF51735">
    <property type="entry name" value="NAD(P)-binding Rossmann-fold domains"/>
    <property type="match status" value="1"/>
</dbReference>
<dbReference type="InterPro" id="IPR036291">
    <property type="entry name" value="NAD(P)-bd_dom_sf"/>
</dbReference>
<dbReference type="SMART" id="SM00822">
    <property type="entry name" value="PKS_KR"/>
    <property type="match status" value="1"/>
</dbReference>
<dbReference type="InterPro" id="IPR057326">
    <property type="entry name" value="KR_dom"/>
</dbReference>
<dbReference type="NCBIfam" id="NF005559">
    <property type="entry name" value="PRK07231.1"/>
    <property type="match status" value="1"/>
</dbReference>
<evidence type="ECO:0000313" key="4">
    <source>
        <dbReference type="EMBL" id="GAK57563.1"/>
    </source>
</evidence>
<evidence type="ECO:0000256" key="2">
    <source>
        <dbReference type="ARBA" id="ARBA00023002"/>
    </source>
</evidence>
<accession>A0A081BZ08</accession>
<dbReference type="PANTHER" id="PTHR42760">
    <property type="entry name" value="SHORT-CHAIN DEHYDROGENASES/REDUCTASES FAMILY MEMBER"/>
    <property type="match status" value="1"/>
</dbReference>
<evidence type="ECO:0000256" key="1">
    <source>
        <dbReference type="ARBA" id="ARBA00006484"/>
    </source>
</evidence>
<dbReference type="PROSITE" id="PS00061">
    <property type="entry name" value="ADH_SHORT"/>
    <property type="match status" value="1"/>
</dbReference>
<keyword evidence="2" id="KW-0560">Oxidoreductase</keyword>
<dbReference type="AlphaFoldDB" id="A0A081BZ08"/>
<keyword evidence="5" id="KW-1185">Reference proteome</keyword>
<sequence length="249" mass="26983">MEFEGQVILVTGAGRGIGKAIASAFAREKARVVLNDLCSQDELDKVAAELSEFEGQCMAIRADVSRSDQVREMIARIERTFQRLDILVNNAGIIRRGTIETVTEEEWDLVLQVNLKGTFNCCKAVVDIMKRQQRGKMINVSSVAGKIGDITSAPGYGSSKAAIDALTKTLARQLAQYNINVNAVAPHAIATEMSAQWSEKKRQAIIAAIPLQRLGTPEDVAAAVLFLASEKANFITGEILDVNGGFVMD</sequence>
<gene>
    <name evidence="4" type="ORF">U27_04530</name>
</gene>
<dbReference type="FunFam" id="3.40.50.720:FF:000173">
    <property type="entry name" value="3-oxoacyl-[acyl-carrier protein] reductase"/>
    <property type="match status" value="1"/>
</dbReference>
<dbReference type="eggNOG" id="COG1028">
    <property type="taxonomic scope" value="Bacteria"/>
</dbReference>
<dbReference type="Gene3D" id="3.40.50.720">
    <property type="entry name" value="NAD(P)-binding Rossmann-like Domain"/>
    <property type="match status" value="1"/>
</dbReference>